<evidence type="ECO:0000313" key="4">
    <source>
        <dbReference type="Proteomes" id="UP000671910"/>
    </source>
</evidence>
<evidence type="ECO:0000313" key="1">
    <source>
        <dbReference type="EMBL" id="NHM13236.1"/>
    </source>
</evidence>
<gene>
    <name evidence="1" type="ORF">GMI68_00350</name>
    <name evidence="2" type="ORF">J7S26_01750</name>
</gene>
<dbReference type="Gene3D" id="3.40.50.620">
    <property type="entry name" value="HUPs"/>
    <property type="match status" value="1"/>
</dbReference>
<organism evidence="2 4">
    <name type="scientific">Xiamenia xianingshaonis</name>
    <dbReference type="NCBI Taxonomy" id="2682776"/>
    <lineage>
        <taxon>Bacteria</taxon>
        <taxon>Bacillati</taxon>
        <taxon>Actinomycetota</taxon>
        <taxon>Coriobacteriia</taxon>
        <taxon>Eggerthellales</taxon>
        <taxon>Eggerthellaceae</taxon>
        <taxon>Xiamenia</taxon>
    </lineage>
</organism>
<evidence type="ECO:0000313" key="3">
    <source>
        <dbReference type="Proteomes" id="UP000636394"/>
    </source>
</evidence>
<dbReference type="PANTHER" id="PTHR43169:SF2">
    <property type="entry name" value="NAD_GMP SYNTHASE DOMAIN-CONTAINING PROTEIN"/>
    <property type="match status" value="1"/>
</dbReference>
<proteinExistence type="predicted"/>
<dbReference type="EMBL" id="WPCR01000001">
    <property type="protein sequence ID" value="NHM13236.1"/>
    <property type="molecule type" value="Genomic_DNA"/>
</dbReference>
<dbReference type="PANTHER" id="PTHR43169">
    <property type="entry name" value="EXSB FAMILY PROTEIN"/>
    <property type="match status" value="1"/>
</dbReference>
<dbReference type="Proteomes" id="UP000636394">
    <property type="component" value="Unassembled WGS sequence"/>
</dbReference>
<protein>
    <submittedName>
        <fullName evidence="2">ExsB family transcriptional regulator</fullName>
    </submittedName>
</protein>
<keyword evidence="3" id="KW-1185">Reference proteome</keyword>
<accession>A0A9E6MS02</accession>
<dbReference type="InterPro" id="IPR052188">
    <property type="entry name" value="Ni-pincer_cofactor_biosynth"/>
</dbReference>
<dbReference type="SUPFAM" id="SSF52402">
    <property type="entry name" value="Adenine nucleotide alpha hydrolases-like"/>
    <property type="match status" value="1"/>
</dbReference>
<evidence type="ECO:0000313" key="2">
    <source>
        <dbReference type="EMBL" id="QTU84676.1"/>
    </source>
</evidence>
<dbReference type="AlphaFoldDB" id="A0A9E6MS02"/>
<sequence>MKESDVGEGQRLGAEPLDAFFARTPRFALAFSGGTDSAFLLAAALTAGCDVKAYGVRTAFQPAFEIDDSRRLADELGADFQLIDADVFARRDVCENGPDRCYRCKTFIFSTILAAMDRDGFSVLADGTNATDDPSRRPGFQALRELGVVSPLRRAGMAKDDVRAASRELCLFTADKPSFSCLAVHAPAGALLTPEALEAVRKQLGVL</sequence>
<name>A0A9E6MS02_9ACTN</name>
<reference evidence="2" key="2">
    <citation type="submission" date="2021-04" db="EMBL/GenBank/DDBJ databases">
        <title>Novel species in family Eggerthellaceae.</title>
        <authorList>
            <person name="Zhang G."/>
        </authorList>
    </citation>
    <scope>NUCLEOTIDE SEQUENCE</scope>
    <source>
        <strain evidence="2">Zg-886</strain>
    </source>
</reference>
<reference evidence="1 3" key="1">
    <citation type="submission" date="2019-11" db="EMBL/GenBank/DDBJ databases">
        <title>Eggerthellaceae novel genus isolated from the rectal contents of marmort.</title>
        <authorList>
            <person name="Zhang G."/>
        </authorList>
    </citation>
    <scope>NUCLEOTIDE SEQUENCE [LARGE SCALE GENOMIC DNA]</scope>
    <source>
        <strain evidence="1">Zg-886</strain>
        <strain evidence="3">zg-886</strain>
    </source>
</reference>
<dbReference type="InterPro" id="IPR014729">
    <property type="entry name" value="Rossmann-like_a/b/a_fold"/>
</dbReference>
<dbReference type="Proteomes" id="UP000671910">
    <property type="component" value="Chromosome"/>
</dbReference>
<dbReference type="KEGG" id="ebz:J7S26_01750"/>
<dbReference type="RefSeq" id="WP_166338021.1">
    <property type="nucleotide sequence ID" value="NZ_CP072829.1"/>
</dbReference>
<dbReference type="EMBL" id="CP072829">
    <property type="protein sequence ID" value="QTU84676.1"/>
    <property type="molecule type" value="Genomic_DNA"/>
</dbReference>